<dbReference type="Proteomes" id="UP000095601">
    <property type="component" value="Unassembled WGS sequence"/>
</dbReference>
<dbReference type="STRING" id="237258.SAMN04489756_10918"/>
<dbReference type="KEGG" id="cnr:EB819_07535"/>
<dbReference type="OrthoDB" id="1262894at2"/>
<evidence type="ECO:0000313" key="2">
    <source>
        <dbReference type="Proteomes" id="UP000095601"/>
    </source>
</evidence>
<dbReference type="EMBL" id="MKGI01000011">
    <property type="protein sequence ID" value="OEL12206.1"/>
    <property type="molecule type" value="Genomic_DNA"/>
</dbReference>
<dbReference type="RefSeq" id="WP_124878708.1">
    <property type="nucleotide sequence ID" value="NZ_CP034157.1"/>
</dbReference>
<dbReference type="PROSITE" id="PS51257">
    <property type="entry name" value="PROKAR_LIPOPROTEIN"/>
    <property type="match status" value="1"/>
</dbReference>
<gene>
    <name evidence="1" type="ORF">BHF72_1394</name>
</gene>
<keyword evidence="2" id="KW-1185">Reference proteome</keyword>
<keyword evidence="1" id="KW-0449">Lipoprotein</keyword>
<evidence type="ECO:0000313" key="1">
    <source>
        <dbReference type="EMBL" id="OEL12206.1"/>
    </source>
</evidence>
<organism evidence="1 2">
    <name type="scientific">Cloacibacterium normanense</name>
    <dbReference type="NCBI Taxonomy" id="237258"/>
    <lineage>
        <taxon>Bacteria</taxon>
        <taxon>Pseudomonadati</taxon>
        <taxon>Bacteroidota</taxon>
        <taxon>Flavobacteriia</taxon>
        <taxon>Flavobacteriales</taxon>
        <taxon>Weeksellaceae</taxon>
    </lineage>
</organism>
<name>A0A1E5UH59_9FLAO</name>
<comment type="caution">
    <text evidence="1">The sequence shown here is derived from an EMBL/GenBank/DDBJ whole genome shotgun (WGS) entry which is preliminary data.</text>
</comment>
<sequence>MKNLFKSTLILLISVILISCFPMQGSPMTAFIVKNTSEKPISFSASVIKMSQTFGPQEVTNSFTVKAKDSIIVRQTYFKKDGENPQKWFSKFDIFPVEGIEMNNPNLAENWKKKSNDNVPTYTFTINK</sequence>
<accession>A0A1E5UH59</accession>
<proteinExistence type="predicted"/>
<dbReference type="AlphaFoldDB" id="A0A1E5UH59"/>
<protein>
    <submittedName>
        <fullName evidence="1">Putative lipoprotein</fullName>
    </submittedName>
</protein>
<reference evidence="1 2" key="1">
    <citation type="submission" date="2016-09" db="EMBL/GenBank/DDBJ databases">
        <authorList>
            <person name="Capua I."/>
            <person name="De Benedictis P."/>
            <person name="Joannis T."/>
            <person name="Lombin L.H."/>
            <person name="Cattoli G."/>
        </authorList>
    </citation>
    <scope>NUCLEOTIDE SEQUENCE [LARGE SCALE GENOMIC DNA]</scope>
    <source>
        <strain evidence="1 2">NRS-1</strain>
    </source>
</reference>